<dbReference type="NCBIfam" id="NF041681">
    <property type="entry name" value="HGxxPAAW"/>
    <property type="match status" value="1"/>
</dbReference>
<accession>A0A4Z0HCN5</accession>
<dbReference type="AlphaFoldDB" id="A0A4Z0HCN5"/>
<organism evidence="2 3">
    <name type="scientific">Streptomyces palmae</name>
    <dbReference type="NCBI Taxonomy" id="1701085"/>
    <lineage>
        <taxon>Bacteria</taxon>
        <taxon>Bacillati</taxon>
        <taxon>Actinomycetota</taxon>
        <taxon>Actinomycetes</taxon>
        <taxon>Kitasatosporales</taxon>
        <taxon>Streptomycetaceae</taxon>
        <taxon>Streptomyces</taxon>
    </lineage>
</organism>
<dbReference type="EMBL" id="SRID01000047">
    <property type="protein sequence ID" value="TGB14770.1"/>
    <property type="molecule type" value="Genomic_DNA"/>
</dbReference>
<proteinExistence type="predicted"/>
<evidence type="ECO:0000313" key="2">
    <source>
        <dbReference type="EMBL" id="TGB14770.1"/>
    </source>
</evidence>
<sequence>MAGSNHGHTPAAWTGVIIAFIGFMVSSAFTVLANPVGFIAGLVIIAIGAIVGGIMSLMGYGQHPRRGAKSQAQPQQ</sequence>
<gene>
    <name evidence="2" type="ORF">E4099_07880</name>
</gene>
<keyword evidence="3" id="KW-1185">Reference proteome</keyword>
<name>A0A4Z0HCN5_9ACTN</name>
<dbReference type="RefSeq" id="WP_135338231.1">
    <property type="nucleotide sequence ID" value="NZ_JBHLTX010000005.1"/>
</dbReference>
<keyword evidence="1" id="KW-1133">Transmembrane helix</keyword>
<keyword evidence="1" id="KW-0812">Transmembrane</keyword>
<feature type="transmembrane region" description="Helical" evidence="1">
    <location>
        <begin position="12"/>
        <end position="32"/>
    </location>
</feature>
<feature type="transmembrane region" description="Helical" evidence="1">
    <location>
        <begin position="38"/>
        <end position="60"/>
    </location>
</feature>
<evidence type="ECO:0000256" key="1">
    <source>
        <dbReference type="SAM" id="Phobius"/>
    </source>
</evidence>
<protein>
    <submittedName>
        <fullName evidence="2">Uncharacterized protein</fullName>
    </submittedName>
</protein>
<keyword evidence="1" id="KW-0472">Membrane</keyword>
<evidence type="ECO:0000313" key="3">
    <source>
        <dbReference type="Proteomes" id="UP000297948"/>
    </source>
</evidence>
<dbReference type="OrthoDB" id="3872677at2"/>
<dbReference type="Proteomes" id="UP000297948">
    <property type="component" value="Unassembled WGS sequence"/>
</dbReference>
<comment type="caution">
    <text evidence="2">The sequence shown here is derived from an EMBL/GenBank/DDBJ whole genome shotgun (WGS) entry which is preliminary data.</text>
</comment>
<reference evidence="2 3" key="1">
    <citation type="submission" date="2019-03" db="EMBL/GenBank/DDBJ databases">
        <authorList>
            <person name="Gonzalez-Pimentel J.L."/>
        </authorList>
    </citation>
    <scope>NUCLEOTIDE SEQUENCE [LARGE SCALE GENOMIC DNA]</scope>
    <source>
        <strain evidence="2 3">JCM 31289</strain>
    </source>
</reference>